<comment type="caution">
    <text evidence="2">The sequence shown here is derived from an EMBL/GenBank/DDBJ whole genome shotgun (WGS) entry which is preliminary data.</text>
</comment>
<keyword evidence="3" id="KW-1185">Reference proteome</keyword>
<name>A0AAD7B9Q5_9AGAR</name>
<protein>
    <submittedName>
        <fullName evidence="2">Uncharacterized protein</fullName>
    </submittedName>
</protein>
<gene>
    <name evidence="2" type="ORF">FB45DRAFT_873753</name>
</gene>
<accession>A0AAD7B9Q5</accession>
<organism evidence="2 3">
    <name type="scientific">Roridomyces roridus</name>
    <dbReference type="NCBI Taxonomy" id="1738132"/>
    <lineage>
        <taxon>Eukaryota</taxon>
        <taxon>Fungi</taxon>
        <taxon>Dikarya</taxon>
        <taxon>Basidiomycota</taxon>
        <taxon>Agaricomycotina</taxon>
        <taxon>Agaricomycetes</taxon>
        <taxon>Agaricomycetidae</taxon>
        <taxon>Agaricales</taxon>
        <taxon>Marasmiineae</taxon>
        <taxon>Mycenaceae</taxon>
        <taxon>Roridomyces</taxon>
    </lineage>
</organism>
<feature type="region of interest" description="Disordered" evidence="1">
    <location>
        <begin position="27"/>
        <end position="130"/>
    </location>
</feature>
<proteinExistence type="predicted"/>
<dbReference type="AlphaFoldDB" id="A0AAD7B9Q5"/>
<reference evidence="2" key="1">
    <citation type="submission" date="2023-03" db="EMBL/GenBank/DDBJ databases">
        <title>Massive genome expansion in bonnet fungi (Mycena s.s.) driven by repeated elements and novel gene families across ecological guilds.</title>
        <authorList>
            <consortium name="Lawrence Berkeley National Laboratory"/>
            <person name="Harder C.B."/>
            <person name="Miyauchi S."/>
            <person name="Viragh M."/>
            <person name="Kuo A."/>
            <person name="Thoen E."/>
            <person name="Andreopoulos B."/>
            <person name="Lu D."/>
            <person name="Skrede I."/>
            <person name="Drula E."/>
            <person name="Henrissat B."/>
            <person name="Morin E."/>
            <person name="Kohler A."/>
            <person name="Barry K."/>
            <person name="LaButti K."/>
            <person name="Morin E."/>
            <person name="Salamov A."/>
            <person name="Lipzen A."/>
            <person name="Mereny Z."/>
            <person name="Hegedus B."/>
            <person name="Baldrian P."/>
            <person name="Stursova M."/>
            <person name="Weitz H."/>
            <person name="Taylor A."/>
            <person name="Grigoriev I.V."/>
            <person name="Nagy L.G."/>
            <person name="Martin F."/>
            <person name="Kauserud H."/>
        </authorList>
    </citation>
    <scope>NUCLEOTIDE SEQUENCE</scope>
    <source>
        <strain evidence="2">9284</strain>
    </source>
</reference>
<dbReference type="Proteomes" id="UP001221142">
    <property type="component" value="Unassembled WGS sequence"/>
</dbReference>
<evidence type="ECO:0000313" key="2">
    <source>
        <dbReference type="EMBL" id="KAJ7614883.1"/>
    </source>
</evidence>
<sequence>MAGLAVQICKWQCEKKMPKKEIDGLGILAPQSGSASSAYPSVSRSSVISSSSGGGSSSVAGSSASTRASSSAPASHSGSAYSSNVRSSSDGGSSGMSSSTSLRPSSASSAHQSSSSAPASSRASSSDTPLNLGLVPVFARPRHRQRLLASRVAARLLHLVQAVLQRPSLGRPRLPRAQRLVPRLNHGPVVSRVPAAHPRRLLASRVAVARRQLPPLDILAVFAAPRPRSFQQFEFSTLQYRVFGIACQQLRLCLPVRQCFGISFQWLRLCFLGFSQFGAFKRSVKFRAPHLVFCRTSEQRIKLARQPVSLAVDPYLLMQVALDPTGTRPSDPYPTY</sequence>
<evidence type="ECO:0000256" key="1">
    <source>
        <dbReference type="SAM" id="MobiDB-lite"/>
    </source>
</evidence>
<feature type="compositionally biased region" description="Low complexity" evidence="1">
    <location>
        <begin position="32"/>
        <end position="126"/>
    </location>
</feature>
<dbReference type="EMBL" id="JARKIF010000025">
    <property type="protein sequence ID" value="KAJ7614883.1"/>
    <property type="molecule type" value="Genomic_DNA"/>
</dbReference>
<evidence type="ECO:0000313" key="3">
    <source>
        <dbReference type="Proteomes" id="UP001221142"/>
    </source>
</evidence>